<dbReference type="EMBL" id="UINC01008972">
    <property type="protein sequence ID" value="SVA40317.1"/>
    <property type="molecule type" value="Genomic_DNA"/>
</dbReference>
<gene>
    <name evidence="6" type="ORF">METZ01_LOCUS93171</name>
</gene>
<dbReference type="Pfam" id="PF07980">
    <property type="entry name" value="SusD_RagB"/>
    <property type="match status" value="1"/>
</dbReference>
<dbReference type="AlphaFoldDB" id="A0A381VKY5"/>
<organism evidence="6">
    <name type="scientific">marine metagenome</name>
    <dbReference type="NCBI Taxonomy" id="408172"/>
    <lineage>
        <taxon>unclassified sequences</taxon>
        <taxon>metagenomes</taxon>
        <taxon>ecological metagenomes</taxon>
    </lineage>
</organism>
<dbReference type="Gene3D" id="1.25.40.390">
    <property type="match status" value="1"/>
</dbReference>
<keyword evidence="3" id="KW-0472">Membrane</keyword>
<keyword evidence="2" id="KW-0732">Signal</keyword>
<protein>
    <recommendedName>
        <fullName evidence="5">RagB/SusD domain-containing protein</fullName>
    </recommendedName>
</protein>
<evidence type="ECO:0000259" key="5">
    <source>
        <dbReference type="Pfam" id="PF07980"/>
    </source>
</evidence>
<evidence type="ECO:0000256" key="4">
    <source>
        <dbReference type="ARBA" id="ARBA00023237"/>
    </source>
</evidence>
<comment type="subcellular location">
    <subcellularLocation>
        <location evidence="1">Cell outer membrane</location>
    </subcellularLocation>
</comment>
<dbReference type="GO" id="GO:0009279">
    <property type="term" value="C:cell outer membrane"/>
    <property type="evidence" value="ECO:0007669"/>
    <property type="project" value="UniProtKB-SubCell"/>
</dbReference>
<dbReference type="InterPro" id="IPR011990">
    <property type="entry name" value="TPR-like_helical_dom_sf"/>
</dbReference>
<dbReference type="SUPFAM" id="SSF48452">
    <property type="entry name" value="TPR-like"/>
    <property type="match status" value="1"/>
</dbReference>
<evidence type="ECO:0000256" key="2">
    <source>
        <dbReference type="ARBA" id="ARBA00022729"/>
    </source>
</evidence>
<proteinExistence type="predicted"/>
<accession>A0A381VKY5</accession>
<keyword evidence="4" id="KW-0998">Cell outer membrane</keyword>
<feature type="domain" description="RagB/SusD" evidence="5">
    <location>
        <begin position="324"/>
        <end position="442"/>
    </location>
</feature>
<sequence>MEKEKMMKKLTLIVLALTFAACDLDVTNPGPVQDSFLVTEEAQVGVVNGAGRALSAAMNWVSYTGGAISREVTPSGSIGSFGISLRTQEGNLDANETSTHWNTSQRARWMAESGATKMKEEVYDDYSSNANYAQILLYAGYANRLLGENFCCAVIDAGSAQDGSTYFDRAVENFNEAITVAKAAGETDLATAAQAGRASVKVWKGDWSAAVSDADAVLSAGGDNFKYEMPYYDGYGIDVYNRIYYASSGDGPYRANTVWHTAYEEYSQETGDSRVGFIFTEKDGGPDWTDLDGTTYQIESGDATVNGKIIPWLPQQKHDKRTSAIRLSSSQEMYLIKAENALNNGSVDDALTNINAVRTLAGQDAVTATTAAEGWTMLKRERGIELWLEGRRLGDMRRWKDASAAGSYHEYETTNWEGSAYTPAYLSFPIGQSEIDTNPNVTASDGRPY</sequence>
<name>A0A381VKY5_9ZZZZ</name>
<evidence type="ECO:0000313" key="6">
    <source>
        <dbReference type="EMBL" id="SVA40317.1"/>
    </source>
</evidence>
<dbReference type="PROSITE" id="PS51257">
    <property type="entry name" value="PROKAR_LIPOPROTEIN"/>
    <property type="match status" value="1"/>
</dbReference>
<dbReference type="InterPro" id="IPR012944">
    <property type="entry name" value="SusD_RagB_dom"/>
</dbReference>
<evidence type="ECO:0000256" key="3">
    <source>
        <dbReference type="ARBA" id="ARBA00023136"/>
    </source>
</evidence>
<evidence type="ECO:0000256" key="1">
    <source>
        <dbReference type="ARBA" id="ARBA00004442"/>
    </source>
</evidence>
<reference evidence="6" key="1">
    <citation type="submission" date="2018-05" db="EMBL/GenBank/DDBJ databases">
        <authorList>
            <person name="Lanie J.A."/>
            <person name="Ng W.-L."/>
            <person name="Kazmierczak K.M."/>
            <person name="Andrzejewski T.M."/>
            <person name="Davidsen T.M."/>
            <person name="Wayne K.J."/>
            <person name="Tettelin H."/>
            <person name="Glass J.I."/>
            <person name="Rusch D."/>
            <person name="Podicherti R."/>
            <person name="Tsui H.-C.T."/>
            <person name="Winkler M.E."/>
        </authorList>
    </citation>
    <scope>NUCLEOTIDE SEQUENCE</scope>
</reference>